<evidence type="ECO:0000313" key="4">
    <source>
        <dbReference type="EMBL" id="SQH25259.1"/>
    </source>
</evidence>
<dbReference type="EMBL" id="LS483426">
    <property type="protein sequence ID" value="SQH25259.1"/>
    <property type="molecule type" value="Genomic_DNA"/>
</dbReference>
<dbReference type="InterPro" id="IPR042099">
    <property type="entry name" value="ANL_N_sf"/>
</dbReference>
<feature type="domain" description="ApeI dehydratase-like" evidence="3">
    <location>
        <begin position="446"/>
        <end position="543"/>
    </location>
</feature>
<evidence type="ECO:0000256" key="1">
    <source>
        <dbReference type="ARBA" id="ARBA00006432"/>
    </source>
</evidence>
<sequence length="550" mass="61442">MNWPNSLLQDTASAKPPIWHESIATLAAQFKAQQIQSVALWFEQGSVWEWALLAAWQAGADVLLLPNQNNAAIAWAKQADVLLSDVVMPHQQNWLLADKLAQKQPAPLIQAIKKCRLLGHEKLFLQTSGSTGEPKIIAKTAAQMCAEADAIADTFPASWRGAQVLTSVSPQHMYGLTFRVFAALRLNWQVQDDTCIYPEDFIAQTKQPCLWLTSPAVLTHFHDKRDWQTWASRVQGIISAGGLLPDATMQLFQQQAQLAITNVYGSTETGVIAHQNHTSHHQLFLNVQARLNSEQQLCIQSPWTNGEQTLADTATISGDTLLLHGRSDRIIKLGDKRIALHQIEHALLAHDAVADVHCAVHKGRVAAWISLSAQGVAWLRQNGRAALLDIWRTFLIGKIEKVALPRFWRLTAQPLPRNAQAKIRAADMQQVLDHPIVRPDWQLVAQTESEWQFAGCIPVDLRYFQGHFATFPLVAGVVQLQWAMELASQFDWGRAPVIQMENIKYQQFIRPNDVVNLTLRWDSDKHKIHFALSVEGKTCASGRAVVQAAL</sequence>
<dbReference type="Gene3D" id="3.30.300.30">
    <property type="match status" value="1"/>
</dbReference>
<evidence type="ECO:0000313" key="5">
    <source>
        <dbReference type="Proteomes" id="UP000248598"/>
    </source>
</evidence>
<dbReference type="AlphaFoldDB" id="A0AAX2J465"/>
<accession>A0AAX2J465</accession>
<dbReference type="InterPro" id="IPR000873">
    <property type="entry name" value="AMP-dep_synth/lig_dom"/>
</dbReference>
<gene>
    <name evidence="4" type="ORF">NCTC10529_01455</name>
</gene>
<dbReference type="Gene3D" id="3.40.50.12780">
    <property type="entry name" value="N-terminal domain of ligase-like"/>
    <property type="match status" value="1"/>
</dbReference>
<organism evidence="4 5">
    <name type="scientific">Kingella kingae</name>
    <dbReference type="NCBI Taxonomy" id="504"/>
    <lineage>
        <taxon>Bacteria</taxon>
        <taxon>Pseudomonadati</taxon>
        <taxon>Pseudomonadota</taxon>
        <taxon>Betaproteobacteria</taxon>
        <taxon>Neisseriales</taxon>
        <taxon>Neisseriaceae</taxon>
        <taxon>Kingella</taxon>
    </lineage>
</organism>
<dbReference type="PANTHER" id="PTHR43201:SF8">
    <property type="entry name" value="ACYL-COA SYNTHETASE FAMILY MEMBER 3"/>
    <property type="match status" value="1"/>
</dbReference>
<dbReference type="GeneID" id="93262737"/>
<dbReference type="SUPFAM" id="SSF56801">
    <property type="entry name" value="Acetyl-CoA synthetase-like"/>
    <property type="match status" value="1"/>
</dbReference>
<dbReference type="SUPFAM" id="SSF54637">
    <property type="entry name" value="Thioesterase/thiol ester dehydrase-isomerase"/>
    <property type="match status" value="1"/>
</dbReference>
<dbReference type="GO" id="GO:0006631">
    <property type="term" value="P:fatty acid metabolic process"/>
    <property type="evidence" value="ECO:0007669"/>
    <property type="project" value="TreeGrafter"/>
</dbReference>
<protein>
    <submittedName>
        <fullName evidence="4">Long-chain-fatty-acid--CoA ligase</fullName>
    </submittedName>
</protein>
<evidence type="ECO:0000259" key="2">
    <source>
        <dbReference type="Pfam" id="PF00501"/>
    </source>
</evidence>
<proteinExistence type="inferred from homology"/>
<dbReference type="Gene3D" id="3.10.129.10">
    <property type="entry name" value="Hotdog Thioesterase"/>
    <property type="match status" value="1"/>
</dbReference>
<dbReference type="InterPro" id="IPR054545">
    <property type="entry name" value="ApeI-like"/>
</dbReference>
<comment type="similarity">
    <text evidence="1">Belongs to the ATP-dependent AMP-binding enzyme family.</text>
</comment>
<dbReference type="PANTHER" id="PTHR43201">
    <property type="entry name" value="ACYL-COA SYNTHETASE"/>
    <property type="match status" value="1"/>
</dbReference>
<name>A0AAX2J465_KINKI</name>
<dbReference type="RefSeq" id="WP_003786961.1">
    <property type="nucleotide sequence ID" value="NZ_CP091518.1"/>
</dbReference>
<evidence type="ECO:0000259" key="3">
    <source>
        <dbReference type="Pfam" id="PF22818"/>
    </source>
</evidence>
<dbReference type="Proteomes" id="UP000248598">
    <property type="component" value="Chromosome 1"/>
</dbReference>
<dbReference type="Pfam" id="PF00501">
    <property type="entry name" value="AMP-binding"/>
    <property type="match status" value="1"/>
</dbReference>
<keyword evidence="4" id="KW-0436">Ligase</keyword>
<dbReference type="InterPro" id="IPR045851">
    <property type="entry name" value="AMP-bd_C_sf"/>
</dbReference>
<feature type="domain" description="AMP-dependent synthetase/ligase" evidence="2">
    <location>
        <begin position="86"/>
        <end position="277"/>
    </location>
</feature>
<dbReference type="InterPro" id="IPR029069">
    <property type="entry name" value="HotDog_dom_sf"/>
</dbReference>
<dbReference type="GO" id="GO:0031956">
    <property type="term" value="F:medium-chain fatty acid-CoA ligase activity"/>
    <property type="evidence" value="ECO:0007669"/>
    <property type="project" value="TreeGrafter"/>
</dbReference>
<dbReference type="Pfam" id="PF22818">
    <property type="entry name" value="ApeI-like"/>
    <property type="match status" value="1"/>
</dbReference>
<reference evidence="4 5" key="1">
    <citation type="submission" date="2018-06" db="EMBL/GenBank/DDBJ databases">
        <authorList>
            <consortium name="Pathogen Informatics"/>
            <person name="Doyle S."/>
        </authorList>
    </citation>
    <scope>NUCLEOTIDE SEQUENCE [LARGE SCALE GENOMIC DNA]</scope>
    <source>
        <strain evidence="4 5">NCTC10529</strain>
    </source>
</reference>